<dbReference type="EMBL" id="JARKIE010000073">
    <property type="protein sequence ID" value="KAJ7689331.1"/>
    <property type="molecule type" value="Genomic_DNA"/>
</dbReference>
<sequence>MYPTSPTSSATSSPTSSVGHYLKHSSTSSSERSSDSLYRTPTRASSIFTQSSSDDSAKFRYGGRGGAGSRARSHVPPMPPLPLNDDLERVTIANPPESQSSNFRSKWLNRVASSDGVAPDHPTPAPLIPTIALRRGTISIPKPLILRDTPSHADPGIQTPPLSAVSTLATGTDSEFPRTPRSPYFYFDDPFDNLPSASESPLPSPSAPSGSMSRSLRRLASRTQQLFSKDIFLKAPPVPPTPSSPTFQYPMPPSPSSLMSHTAPPLPSSPTPPASSSRTSVVTSEWYDPPEYAGPPEYARPASLLELKPEPEPEPEPEPAPPPPVVAQPESDHQAFVVDLPVSGGRTRSASEATVKSKSTGRRKKRREPRTHGEWNRGEMGEVIVGLRMLK</sequence>
<organism evidence="2 3">
    <name type="scientific">Mycena rosella</name>
    <name type="common">Pink bonnet</name>
    <name type="synonym">Agaricus rosellus</name>
    <dbReference type="NCBI Taxonomy" id="1033263"/>
    <lineage>
        <taxon>Eukaryota</taxon>
        <taxon>Fungi</taxon>
        <taxon>Dikarya</taxon>
        <taxon>Basidiomycota</taxon>
        <taxon>Agaricomycotina</taxon>
        <taxon>Agaricomycetes</taxon>
        <taxon>Agaricomycetidae</taxon>
        <taxon>Agaricales</taxon>
        <taxon>Marasmiineae</taxon>
        <taxon>Mycenaceae</taxon>
        <taxon>Mycena</taxon>
    </lineage>
</organism>
<feature type="compositionally biased region" description="Basic residues" evidence="1">
    <location>
        <begin position="359"/>
        <end position="369"/>
    </location>
</feature>
<dbReference type="AlphaFoldDB" id="A0AAD7DEE1"/>
<evidence type="ECO:0000256" key="1">
    <source>
        <dbReference type="SAM" id="MobiDB-lite"/>
    </source>
</evidence>
<dbReference type="Proteomes" id="UP001221757">
    <property type="component" value="Unassembled WGS sequence"/>
</dbReference>
<feature type="region of interest" description="Disordered" evidence="1">
    <location>
        <begin position="149"/>
        <end position="379"/>
    </location>
</feature>
<keyword evidence="3" id="KW-1185">Reference proteome</keyword>
<protein>
    <submittedName>
        <fullName evidence="2">Uncharacterized protein</fullName>
    </submittedName>
</protein>
<proteinExistence type="predicted"/>
<feature type="compositionally biased region" description="Basic and acidic residues" evidence="1">
    <location>
        <begin position="370"/>
        <end position="379"/>
    </location>
</feature>
<gene>
    <name evidence="2" type="ORF">B0H17DRAFT_1331845</name>
</gene>
<comment type="caution">
    <text evidence="2">The sequence shown here is derived from an EMBL/GenBank/DDBJ whole genome shotgun (WGS) entry which is preliminary data.</text>
</comment>
<feature type="compositionally biased region" description="Low complexity" evidence="1">
    <location>
        <begin position="195"/>
        <end position="214"/>
    </location>
</feature>
<feature type="region of interest" description="Disordered" evidence="1">
    <location>
        <begin position="1"/>
        <end position="107"/>
    </location>
</feature>
<evidence type="ECO:0000313" key="2">
    <source>
        <dbReference type="EMBL" id="KAJ7689331.1"/>
    </source>
</evidence>
<evidence type="ECO:0000313" key="3">
    <source>
        <dbReference type="Proteomes" id="UP001221757"/>
    </source>
</evidence>
<name>A0AAD7DEE1_MYCRO</name>
<feature type="compositionally biased region" description="Pro residues" evidence="1">
    <location>
        <begin position="264"/>
        <end position="273"/>
    </location>
</feature>
<feature type="compositionally biased region" description="Polar residues" evidence="1">
    <location>
        <begin position="160"/>
        <end position="173"/>
    </location>
</feature>
<feature type="compositionally biased region" description="Low complexity" evidence="1">
    <location>
        <begin position="274"/>
        <end position="284"/>
    </location>
</feature>
<reference evidence="2" key="1">
    <citation type="submission" date="2023-03" db="EMBL/GenBank/DDBJ databases">
        <title>Massive genome expansion in bonnet fungi (Mycena s.s.) driven by repeated elements and novel gene families across ecological guilds.</title>
        <authorList>
            <consortium name="Lawrence Berkeley National Laboratory"/>
            <person name="Harder C.B."/>
            <person name="Miyauchi S."/>
            <person name="Viragh M."/>
            <person name="Kuo A."/>
            <person name="Thoen E."/>
            <person name="Andreopoulos B."/>
            <person name="Lu D."/>
            <person name="Skrede I."/>
            <person name="Drula E."/>
            <person name="Henrissat B."/>
            <person name="Morin E."/>
            <person name="Kohler A."/>
            <person name="Barry K."/>
            <person name="LaButti K."/>
            <person name="Morin E."/>
            <person name="Salamov A."/>
            <person name="Lipzen A."/>
            <person name="Mereny Z."/>
            <person name="Hegedus B."/>
            <person name="Baldrian P."/>
            <person name="Stursova M."/>
            <person name="Weitz H."/>
            <person name="Taylor A."/>
            <person name="Grigoriev I.V."/>
            <person name="Nagy L.G."/>
            <person name="Martin F."/>
            <person name="Kauserud H."/>
        </authorList>
    </citation>
    <scope>NUCLEOTIDE SEQUENCE</scope>
    <source>
        <strain evidence="2">CBHHK067</strain>
    </source>
</reference>
<feature type="compositionally biased region" description="Polar residues" evidence="1">
    <location>
        <begin position="37"/>
        <end position="50"/>
    </location>
</feature>
<feature type="compositionally biased region" description="Low complexity" evidence="1">
    <location>
        <begin position="1"/>
        <end position="17"/>
    </location>
</feature>
<accession>A0AAD7DEE1</accession>